<proteinExistence type="predicted"/>
<gene>
    <name evidence="2" type="ORF">MVEN_01257300</name>
</gene>
<dbReference type="InterPro" id="IPR009297">
    <property type="entry name" value="DUF952"/>
</dbReference>
<feature type="transmembrane region" description="Helical" evidence="1">
    <location>
        <begin position="345"/>
        <end position="365"/>
    </location>
</feature>
<comment type="caution">
    <text evidence="2">The sequence shown here is derived from an EMBL/GenBank/DDBJ whole genome shotgun (WGS) entry which is preliminary data.</text>
</comment>
<keyword evidence="1" id="KW-0472">Membrane</keyword>
<evidence type="ECO:0000256" key="1">
    <source>
        <dbReference type="SAM" id="Phobius"/>
    </source>
</evidence>
<evidence type="ECO:0000313" key="3">
    <source>
        <dbReference type="Proteomes" id="UP000620124"/>
    </source>
</evidence>
<dbReference type="OrthoDB" id="3208379at2759"/>
<evidence type="ECO:0000313" key="2">
    <source>
        <dbReference type="EMBL" id="KAF7352900.1"/>
    </source>
</evidence>
<dbReference type="Pfam" id="PF06108">
    <property type="entry name" value="DUF952"/>
    <property type="match status" value="1"/>
</dbReference>
<reference evidence="2" key="1">
    <citation type="submission" date="2020-05" db="EMBL/GenBank/DDBJ databases">
        <title>Mycena genomes resolve the evolution of fungal bioluminescence.</title>
        <authorList>
            <person name="Tsai I.J."/>
        </authorList>
    </citation>
    <scope>NUCLEOTIDE SEQUENCE</scope>
    <source>
        <strain evidence="2">CCC161011</strain>
    </source>
</reference>
<keyword evidence="3" id="KW-1185">Reference proteome</keyword>
<keyword evidence="1" id="KW-0812">Transmembrane</keyword>
<dbReference type="PANTHER" id="PTHR34129">
    <property type="entry name" value="BLR1139 PROTEIN"/>
    <property type="match status" value="1"/>
</dbReference>
<sequence>MVSRSSTLVAESSPVPNSWLLHVHPQGWIYFSNSELKIVTDQASITPSGVFASPSRIKLRAKDIRLPEVYEILDKVTQPLVDNSQGIEMHLQVAKELSGATEGRGVLSLAVNHLHCIASYQLEDVTRSDSLQTDLRTLNRQRRLYWNFLWNHPSHVALPSRALNEAKDALIWYITDNLISGQRSVVPFSKLECDDLGKVLKELADPCYDASPAKTVFVAWLLREICSFRDSVHYGMHTLKESDALRQESRTSSSSAISRPPPFLLPLLDLVIRVVFFGIPLIYLSHVRKSSEYRGRLANVQQNWENYIERLVREYAHFLLIATVLLSATVGILSVSDILQPAKTAAIVSALASLGSIIVGVVAIWRHQASTRTADSFTYMYNAQHNYFGYHGHAMILSLPPVLLVWAVVTFTASILAYAMQDATGPTDRPTYIYKLVPASSPVPDTLPERLPLSELDTTSGFIHLSTAVQIPGTLKHFFAEHEQVYVLRIKYAMVEKDIRWEDPKAEVCGERGGEGFFPHLYNGGRLGSGEIDSVAVWDRNAGSWDEALRKAEPWLVY</sequence>
<evidence type="ECO:0008006" key="4">
    <source>
        <dbReference type="Google" id="ProtNLM"/>
    </source>
</evidence>
<dbReference type="AlphaFoldDB" id="A0A8H7CWH9"/>
<name>A0A8H7CWH9_9AGAR</name>
<accession>A0A8H7CWH9</accession>
<feature type="transmembrane region" description="Helical" evidence="1">
    <location>
        <begin position="318"/>
        <end position="339"/>
    </location>
</feature>
<dbReference type="SUPFAM" id="SSF56399">
    <property type="entry name" value="ADP-ribosylation"/>
    <property type="match status" value="1"/>
</dbReference>
<feature type="transmembrane region" description="Helical" evidence="1">
    <location>
        <begin position="263"/>
        <end position="284"/>
    </location>
</feature>
<dbReference type="PANTHER" id="PTHR34129:SF1">
    <property type="entry name" value="DUF952 DOMAIN-CONTAINING PROTEIN"/>
    <property type="match status" value="1"/>
</dbReference>
<dbReference type="Gene3D" id="3.20.170.20">
    <property type="entry name" value="Protein of unknown function DUF952"/>
    <property type="match status" value="1"/>
</dbReference>
<keyword evidence="1" id="KW-1133">Transmembrane helix</keyword>
<organism evidence="2 3">
    <name type="scientific">Mycena venus</name>
    <dbReference type="NCBI Taxonomy" id="2733690"/>
    <lineage>
        <taxon>Eukaryota</taxon>
        <taxon>Fungi</taxon>
        <taxon>Dikarya</taxon>
        <taxon>Basidiomycota</taxon>
        <taxon>Agaricomycotina</taxon>
        <taxon>Agaricomycetes</taxon>
        <taxon>Agaricomycetidae</taxon>
        <taxon>Agaricales</taxon>
        <taxon>Marasmiineae</taxon>
        <taxon>Mycenaceae</taxon>
        <taxon>Mycena</taxon>
    </lineage>
</organism>
<dbReference type="EMBL" id="JACAZI010000009">
    <property type="protein sequence ID" value="KAF7352900.1"/>
    <property type="molecule type" value="Genomic_DNA"/>
</dbReference>
<protein>
    <recommendedName>
        <fullName evidence="4">WW domain-containing protein</fullName>
    </recommendedName>
</protein>
<dbReference type="Proteomes" id="UP000620124">
    <property type="component" value="Unassembled WGS sequence"/>
</dbReference>